<dbReference type="InterPro" id="IPR036412">
    <property type="entry name" value="HAD-like_sf"/>
</dbReference>
<dbReference type="Proteomes" id="UP000649114">
    <property type="component" value="Unassembled WGS sequence"/>
</dbReference>
<dbReference type="SUPFAM" id="SSF56784">
    <property type="entry name" value="HAD-like"/>
    <property type="match status" value="1"/>
</dbReference>
<evidence type="ECO:0000313" key="2">
    <source>
        <dbReference type="Proteomes" id="UP000649114"/>
    </source>
</evidence>
<dbReference type="EMBL" id="JAAAPU010000107">
    <property type="protein sequence ID" value="KAF4202370.1"/>
    <property type="molecule type" value="Genomic_DNA"/>
</dbReference>
<dbReference type="NCBIfam" id="TIGR01509">
    <property type="entry name" value="HAD-SF-IA-v3"/>
    <property type="match status" value="1"/>
</dbReference>
<sequence>MVTQSTNRLLEKYGRPVFTPSIRALLMGVPDSTNSELFHNWAQLPISPEQFACELREEMHLQFQTCTPLPGAEKLLSNLSRARSASGDRVELALASSTKSHTFELKMSRPETKQLLNFIPSERRVLGDDPRVRQGRGKPAPDIYLLALQALNSGADSGKPILPGECLVFEDSVAGLEAGRRAGMRVVWVPHPGLAAEYQARETDVLAGRTGMSAIGDEWQLGEIDDGWAESIPSLDHFDYEKYGIVVQL</sequence>
<dbReference type="PANTHER" id="PTHR18901">
    <property type="entry name" value="2-DEOXYGLUCOSE-6-PHOSPHATE PHOSPHATASE 2"/>
    <property type="match status" value="1"/>
</dbReference>
<dbReference type="InterPro" id="IPR006439">
    <property type="entry name" value="HAD-SF_hydro_IA"/>
</dbReference>
<dbReference type="Gene3D" id="3.40.50.1000">
    <property type="entry name" value="HAD superfamily/HAD-like"/>
    <property type="match status" value="1"/>
</dbReference>
<name>A0AAN5YJ80_ASPLE</name>
<evidence type="ECO:0000313" key="1">
    <source>
        <dbReference type="EMBL" id="KAF4202370.1"/>
    </source>
</evidence>
<reference evidence="1" key="2">
    <citation type="submission" date="2020-04" db="EMBL/GenBank/DDBJ databases">
        <authorList>
            <person name="Santos R.A.C."/>
            <person name="Steenwyk J.L."/>
            <person name="Rivero-Menendez O."/>
            <person name="Mead M.E."/>
            <person name="Silva L.P."/>
            <person name="Bastos R.W."/>
            <person name="Alastruey-Izquierdo A."/>
            <person name="Goldman G.H."/>
            <person name="Rokas A."/>
        </authorList>
    </citation>
    <scope>NUCLEOTIDE SEQUENCE</scope>
    <source>
        <strain evidence="1">CNM-CM8927</strain>
    </source>
</reference>
<proteinExistence type="predicted"/>
<dbReference type="InterPro" id="IPR041492">
    <property type="entry name" value="HAD_2"/>
</dbReference>
<dbReference type="GO" id="GO:0016791">
    <property type="term" value="F:phosphatase activity"/>
    <property type="evidence" value="ECO:0007669"/>
    <property type="project" value="UniProtKB-ARBA"/>
</dbReference>
<evidence type="ECO:0008006" key="3">
    <source>
        <dbReference type="Google" id="ProtNLM"/>
    </source>
</evidence>
<dbReference type="PANTHER" id="PTHR18901:SF42">
    <property type="entry name" value="SUPERFAMILY HYDROLASE, PUTATIVE-RELATED"/>
    <property type="match status" value="1"/>
</dbReference>
<dbReference type="Gene3D" id="1.10.150.240">
    <property type="entry name" value="Putative phosphatase, domain 2"/>
    <property type="match status" value="1"/>
</dbReference>
<dbReference type="InterPro" id="IPR023198">
    <property type="entry name" value="PGP-like_dom2"/>
</dbReference>
<protein>
    <recommendedName>
        <fullName evidence="3">Pseudouridine-5'-phosphatase</fullName>
    </recommendedName>
</protein>
<dbReference type="InterPro" id="IPR023214">
    <property type="entry name" value="HAD_sf"/>
</dbReference>
<reference evidence="1" key="1">
    <citation type="journal article" date="2020" name="bioRxiv">
        <title>Genomic and phenotypic heterogeneity of clinical isolates of the human pathogens Aspergillus fumigatus, Aspergillus lentulus and Aspergillus fumigatiaffinis.</title>
        <authorList>
            <person name="dos Santos R.A.C."/>
            <person name="Steenwyk J.L."/>
            <person name="Rivero-Menendez O."/>
            <person name="Mead M.E."/>
            <person name="Silva L.P."/>
            <person name="Bastos R.W."/>
            <person name="Alastruey-Izquierdo A."/>
            <person name="Goldman G.H."/>
            <person name="Rokas A."/>
        </authorList>
    </citation>
    <scope>NUCLEOTIDE SEQUENCE</scope>
    <source>
        <strain evidence="1">CNM-CM8927</strain>
    </source>
</reference>
<accession>A0AAN5YJ80</accession>
<dbReference type="AlphaFoldDB" id="A0AAN5YJ80"/>
<comment type="caution">
    <text evidence="1">The sequence shown here is derived from an EMBL/GenBank/DDBJ whole genome shotgun (WGS) entry which is preliminary data.</text>
</comment>
<organism evidence="1 2">
    <name type="scientific">Aspergillus lentulus</name>
    <dbReference type="NCBI Taxonomy" id="293939"/>
    <lineage>
        <taxon>Eukaryota</taxon>
        <taxon>Fungi</taxon>
        <taxon>Dikarya</taxon>
        <taxon>Ascomycota</taxon>
        <taxon>Pezizomycotina</taxon>
        <taxon>Eurotiomycetes</taxon>
        <taxon>Eurotiomycetidae</taxon>
        <taxon>Eurotiales</taxon>
        <taxon>Aspergillaceae</taxon>
        <taxon>Aspergillus</taxon>
        <taxon>Aspergillus subgen. Fumigati</taxon>
    </lineage>
</organism>
<dbReference type="Pfam" id="PF13419">
    <property type="entry name" value="HAD_2"/>
    <property type="match status" value="1"/>
</dbReference>
<gene>
    <name evidence="1" type="ORF">CNMCM8927_000241</name>
</gene>